<dbReference type="Proteomes" id="UP001303902">
    <property type="component" value="Chromosome"/>
</dbReference>
<dbReference type="InterPro" id="IPR013750">
    <property type="entry name" value="GHMP_kinase_C_dom"/>
</dbReference>
<keyword evidence="3 9" id="KW-0808">Transferase</keyword>
<evidence type="ECO:0000256" key="3">
    <source>
        <dbReference type="ARBA" id="ARBA00022679"/>
    </source>
</evidence>
<comment type="pathway">
    <text evidence="1">Isoprenoid biosynthesis; isopentenyl diphosphate biosynthesis via mevalonate pathway; isopentenyl diphosphate from (R)-mevalonate: step 2/3.</text>
</comment>
<evidence type="ECO:0000256" key="2">
    <source>
        <dbReference type="ARBA" id="ARBA00012958"/>
    </source>
</evidence>
<dbReference type="InterPro" id="IPR036554">
    <property type="entry name" value="GHMP_kinase_C_sf"/>
</dbReference>
<dbReference type="InterPro" id="IPR006204">
    <property type="entry name" value="GHMP_kinase_N_dom"/>
</dbReference>
<dbReference type="NCBIfam" id="TIGR01220">
    <property type="entry name" value="Pmev_kin_Gr_pos"/>
    <property type="match status" value="1"/>
</dbReference>
<evidence type="ECO:0000259" key="8">
    <source>
        <dbReference type="Pfam" id="PF08544"/>
    </source>
</evidence>
<dbReference type="Pfam" id="PF00288">
    <property type="entry name" value="GHMP_kinases_N"/>
    <property type="match status" value="1"/>
</dbReference>
<sequence>MDTPLFEIRVPGKLFIAGEYAVLEPEGQCIVAAVDRYVYAKAQVSGRNHVDLPQLGHSAITWEELDGRLLFSENAPKLTFIQNAITICHQYISGAGLKSVPFTLSIHSELDDVSGKKYGLGSSAAVVVAVITSVLRCHENVGIKPTKELIYKLASIAHFVTQGNGSCADIAASTFGGWVHYRTFDAEWLLGHLQNEADIYSLVQEDWPGLQLNAVTAPKNLLLCVGWTGSEMSTSKMIVKIQQLQNNKPHLFDAFIQESSVAVSSMVQDFADGNVRAAMQSLTRNRLALMQLGNEANAEIETPKLKELIRIADRYGAGKTSGAGGGDCGIAFMDSMENAAAVKTEWKLAQIEPLDLSVSIDGACLIGKGKLTDD</sequence>
<gene>
    <name evidence="9" type="ORF">QWT69_07905</name>
</gene>
<dbReference type="PANTHER" id="PTHR31814:SF2">
    <property type="entry name" value="PHOSPHOMEVALONATE KINASE"/>
    <property type="match status" value="1"/>
</dbReference>
<reference evidence="9 10" key="1">
    <citation type="submission" date="2023-06" db="EMBL/GenBank/DDBJ databases">
        <title>Sporosarcina sp. nov., isolated from Korean tranditional fermented seafood 'Jeotgal'.</title>
        <authorList>
            <person name="Yang A.I."/>
            <person name="Shin N.-R."/>
        </authorList>
    </citation>
    <scope>NUCLEOTIDE SEQUENCE [LARGE SCALE GENOMIC DNA]</scope>
    <source>
        <strain evidence="9 10">T2O-4</strain>
    </source>
</reference>
<evidence type="ECO:0000259" key="7">
    <source>
        <dbReference type="Pfam" id="PF00288"/>
    </source>
</evidence>
<dbReference type="InterPro" id="IPR014721">
    <property type="entry name" value="Ribsml_uS5_D2-typ_fold_subgr"/>
</dbReference>
<dbReference type="InterPro" id="IPR035102">
    <property type="entry name" value="Phosphomevalonate_kinase"/>
</dbReference>
<accession>A0ABZ0L903</accession>
<dbReference type="Pfam" id="PF08544">
    <property type="entry name" value="GHMP_kinases_C"/>
    <property type="match status" value="1"/>
</dbReference>
<evidence type="ECO:0000256" key="4">
    <source>
        <dbReference type="ARBA" id="ARBA00022741"/>
    </source>
</evidence>
<evidence type="ECO:0000256" key="5">
    <source>
        <dbReference type="ARBA" id="ARBA00022777"/>
    </source>
</evidence>
<dbReference type="SUPFAM" id="SSF54211">
    <property type="entry name" value="Ribosomal protein S5 domain 2-like"/>
    <property type="match status" value="1"/>
</dbReference>
<keyword evidence="10" id="KW-1185">Reference proteome</keyword>
<evidence type="ECO:0000256" key="1">
    <source>
        <dbReference type="ARBA" id="ARBA00005017"/>
    </source>
</evidence>
<protein>
    <recommendedName>
        <fullName evidence="2">phosphomevalonate kinase</fullName>
        <ecNumber evidence="2">2.7.4.2</ecNumber>
    </recommendedName>
</protein>
<dbReference type="EC" id="2.7.4.2" evidence="2"/>
<dbReference type="EMBL" id="CP129118">
    <property type="protein sequence ID" value="WOV89017.1"/>
    <property type="molecule type" value="Genomic_DNA"/>
</dbReference>
<proteinExistence type="predicted"/>
<dbReference type="GO" id="GO:0004631">
    <property type="term" value="F:phosphomevalonate kinase activity"/>
    <property type="evidence" value="ECO:0007669"/>
    <property type="project" value="UniProtKB-EC"/>
</dbReference>
<feature type="domain" description="GHMP kinase C-terminal" evidence="8">
    <location>
        <begin position="276"/>
        <end position="347"/>
    </location>
</feature>
<evidence type="ECO:0000313" key="10">
    <source>
        <dbReference type="Proteomes" id="UP001303902"/>
    </source>
</evidence>
<dbReference type="Gene3D" id="3.30.230.10">
    <property type="match status" value="1"/>
</dbReference>
<dbReference type="SUPFAM" id="SSF55060">
    <property type="entry name" value="GHMP Kinase, C-terminal domain"/>
    <property type="match status" value="1"/>
</dbReference>
<name>A0ABZ0L903_9BACL</name>
<evidence type="ECO:0000313" key="9">
    <source>
        <dbReference type="EMBL" id="WOV89017.1"/>
    </source>
</evidence>
<dbReference type="InterPro" id="IPR020568">
    <property type="entry name" value="Ribosomal_Su5_D2-typ_SF"/>
</dbReference>
<dbReference type="RefSeq" id="WP_317970663.1">
    <property type="nucleotide sequence ID" value="NZ_CP129118.1"/>
</dbReference>
<dbReference type="Gene3D" id="3.30.70.890">
    <property type="entry name" value="GHMP kinase, C-terminal domain"/>
    <property type="match status" value="1"/>
</dbReference>
<keyword evidence="5 9" id="KW-0418">Kinase</keyword>
<dbReference type="PRINTS" id="PR00959">
    <property type="entry name" value="MEVGALKINASE"/>
</dbReference>
<dbReference type="PANTHER" id="PTHR31814">
    <property type="match status" value="1"/>
</dbReference>
<keyword evidence="4" id="KW-0547">Nucleotide-binding</keyword>
<evidence type="ECO:0000256" key="6">
    <source>
        <dbReference type="ARBA" id="ARBA00022840"/>
    </source>
</evidence>
<keyword evidence="6" id="KW-0067">ATP-binding</keyword>
<organism evidence="9 10">
    <name type="scientific">Sporosarcina oncorhynchi</name>
    <dbReference type="NCBI Taxonomy" id="3056444"/>
    <lineage>
        <taxon>Bacteria</taxon>
        <taxon>Bacillati</taxon>
        <taxon>Bacillota</taxon>
        <taxon>Bacilli</taxon>
        <taxon>Bacillales</taxon>
        <taxon>Caryophanaceae</taxon>
        <taxon>Sporosarcina</taxon>
    </lineage>
</organism>
<feature type="domain" description="GHMP kinase N-terminal" evidence="7">
    <location>
        <begin position="93"/>
        <end position="177"/>
    </location>
</feature>
<dbReference type="InterPro" id="IPR005917">
    <property type="entry name" value="Pmev_kinase_bact"/>
</dbReference>